<feature type="non-terminal residue" evidence="1">
    <location>
        <position position="73"/>
    </location>
</feature>
<dbReference type="EMBL" id="JANBPG010001367">
    <property type="protein sequence ID" value="KAJ1890301.1"/>
    <property type="molecule type" value="Genomic_DNA"/>
</dbReference>
<name>A0ACC1IC91_9FUNG</name>
<reference evidence="1" key="1">
    <citation type="submission" date="2022-07" db="EMBL/GenBank/DDBJ databases">
        <title>Phylogenomic reconstructions and comparative analyses of Kickxellomycotina fungi.</title>
        <authorList>
            <person name="Reynolds N.K."/>
            <person name="Stajich J.E."/>
            <person name="Barry K."/>
            <person name="Grigoriev I.V."/>
            <person name="Crous P."/>
            <person name="Smith M.E."/>
        </authorList>
    </citation>
    <scope>NUCLEOTIDE SEQUENCE</scope>
    <source>
        <strain evidence="1">Benny 63K</strain>
    </source>
</reference>
<sequence>MASEVPTATVIVEMDEPYVQGILQTAFSKYGRLIKAQTAAEYTPSTSTPGTRLMHWREYENIDWDTVHRSTTT</sequence>
<protein>
    <submittedName>
        <fullName evidence="1">Uncharacterized protein</fullName>
    </submittedName>
</protein>
<gene>
    <name evidence="1" type="ORF">LPJ66_007562</name>
</gene>
<proteinExistence type="predicted"/>
<accession>A0ACC1IC91</accession>
<comment type="caution">
    <text evidence="1">The sequence shown here is derived from an EMBL/GenBank/DDBJ whole genome shotgun (WGS) entry which is preliminary data.</text>
</comment>
<dbReference type="Proteomes" id="UP001150581">
    <property type="component" value="Unassembled WGS sequence"/>
</dbReference>
<evidence type="ECO:0000313" key="2">
    <source>
        <dbReference type="Proteomes" id="UP001150581"/>
    </source>
</evidence>
<organism evidence="1 2">
    <name type="scientific">Kickxella alabastrina</name>
    <dbReference type="NCBI Taxonomy" id="61397"/>
    <lineage>
        <taxon>Eukaryota</taxon>
        <taxon>Fungi</taxon>
        <taxon>Fungi incertae sedis</taxon>
        <taxon>Zoopagomycota</taxon>
        <taxon>Kickxellomycotina</taxon>
        <taxon>Kickxellomycetes</taxon>
        <taxon>Kickxellales</taxon>
        <taxon>Kickxellaceae</taxon>
        <taxon>Kickxella</taxon>
    </lineage>
</organism>
<evidence type="ECO:0000313" key="1">
    <source>
        <dbReference type="EMBL" id="KAJ1890301.1"/>
    </source>
</evidence>
<keyword evidence="2" id="KW-1185">Reference proteome</keyword>